<feature type="domain" description="FAD-binding" evidence="3">
    <location>
        <begin position="2"/>
        <end position="167"/>
    </location>
</feature>
<keyword evidence="2" id="KW-0503">Monooxygenase</keyword>
<dbReference type="InterPro" id="IPR002938">
    <property type="entry name" value="FAD-bd"/>
</dbReference>
<feature type="non-terminal residue" evidence="4">
    <location>
        <position position="237"/>
    </location>
</feature>
<dbReference type="Gene3D" id="3.50.50.60">
    <property type="entry name" value="FAD/NAD(P)-binding domain"/>
    <property type="match status" value="1"/>
</dbReference>
<dbReference type="InterPro" id="IPR036188">
    <property type="entry name" value="FAD/NAD-bd_sf"/>
</dbReference>
<protein>
    <submittedName>
        <fullName evidence="4">FAD-dependent oxidoreductase</fullName>
    </submittedName>
</protein>
<dbReference type="Pfam" id="PF01494">
    <property type="entry name" value="FAD_binding_3"/>
    <property type="match status" value="1"/>
</dbReference>
<accession>A0ABW3MKQ0</accession>
<dbReference type="EMBL" id="JBHTIS010002538">
    <property type="protein sequence ID" value="MFD1050000.1"/>
    <property type="molecule type" value="Genomic_DNA"/>
</dbReference>
<proteinExistence type="predicted"/>
<sequence>MKAIIIGGGVAGAVTAVALRRAGISSVVYEAYPTGADDIGAFLTIMSNGMDALRAVDLHQPVIDVAFPATAVELRNSEFEVLGRNPTNGYTLKRAQLYRALHDSMTIQDIPLEHDKAFGTAELTPDGVRVTFADGTTADGDFVVGADGIYSTTRRAIDPTAPEPRNTGITVAYGYTRATSFDLSKEAYRFVSGSKAMFGYTTAPDGETWWFSRAPRTETPTKDYFLAQLAADRTPAA</sequence>
<dbReference type="Proteomes" id="UP001597045">
    <property type="component" value="Unassembled WGS sequence"/>
</dbReference>
<dbReference type="PANTHER" id="PTHR13789">
    <property type="entry name" value="MONOOXYGENASE"/>
    <property type="match status" value="1"/>
</dbReference>
<evidence type="ECO:0000256" key="1">
    <source>
        <dbReference type="ARBA" id="ARBA00023002"/>
    </source>
</evidence>
<comment type="caution">
    <text evidence="4">The sequence shown here is derived from an EMBL/GenBank/DDBJ whole genome shotgun (WGS) entry which is preliminary data.</text>
</comment>
<dbReference type="InterPro" id="IPR050493">
    <property type="entry name" value="FAD-dep_Monooxygenase_BioMet"/>
</dbReference>
<evidence type="ECO:0000313" key="5">
    <source>
        <dbReference type="Proteomes" id="UP001597045"/>
    </source>
</evidence>
<evidence type="ECO:0000256" key="2">
    <source>
        <dbReference type="ARBA" id="ARBA00023033"/>
    </source>
</evidence>
<reference evidence="5" key="1">
    <citation type="journal article" date="2019" name="Int. J. Syst. Evol. Microbiol.">
        <title>The Global Catalogue of Microorganisms (GCM) 10K type strain sequencing project: providing services to taxonomists for standard genome sequencing and annotation.</title>
        <authorList>
            <consortium name="The Broad Institute Genomics Platform"/>
            <consortium name="The Broad Institute Genome Sequencing Center for Infectious Disease"/>
            <person name="Wu L."/>
            <person name="Ma J."/>
        </authorList>
    </citation>
    <scope>NUCLEOTIDE SEQUENCE [LARGE SCALE GENOMIC DNA]</scope>
    <source>
        <strain evidence="5">JCM 31486</strain>
    </source>
</reference>
<keyword evidence="5" id="KW-1185">Reference proteome</keyword>
<dbReference type="PRINTS" id="PR00420">
    <property type="entry name" value="RNGMNOXGNASE"/>
</dbReference>
<dbReference type="PANTHER" id="PTHR13789:SF309">
    <property type="entry name" value="PUTATIVE (AFU_ORTHOLOGUE AFUA_6G14510)-RELATED"/>
    <property type="match status" value="1"/>
</dbReference>
<name>A0ABW3MKQ0_9PSEU</name>
<evidence type="ECO:0000313" key="4">
    <source>
        <dbReference type="EMBL" id="MFD1050000.1"/>
    </source>
</evidence>
<gene>
    <name evidence="4" type="ORF">ACFQ1S_32940</name>
</gene>
<dbReference type="SUPFAM" id="SSF51905">
    <property type="entry name" value="FAD/NAD(P)-binding domain"/>
    <property type="match status" value="1"/>
</dbReference>
<organism evidence="4 5">
    <name type="scientific">Kibdelosporangium lantanae</name>
    <dbReference type="NCBI Taxonomy" id="1497396"/>
    <lineage>
        <taxon>Bacteria</taxon>
        <taxon>Bacillati</taxon>
        <taxon>Actinomycetota</taxon>
        <taxon>Actinomycetes</taxon>
        <taxon>Pseudonocardiales</taxon>
        <taxon>Pseudonocardiaceae</taxon>
        <taxon>Kibdelosporangium</taxon>
    </lineage>
</organism>
<keyword evidence="1" id="KW-0560">Oxidoreductase</keyword>
<evidence type="ECO:0000259" key="3">
    <source>
        <dbReference type="Pfam" id="PF01494"/>
    </source>
</evidence>